<feature type="transmembrane region" description="Helical" evidence="1">
    <location>
        <begin position="130"/>
        <end position="149"/>
    </location>
</feature>
<evidence type="ECO:0000256" key="1">
    <source>
        <dbReference type="SAM" id="Phobius"/>
    </source>
</evidence>
<feature type="transmembrane region" description="Helical" evidence="1">
    <location>
        <begin position="12"/>
        <end position="27"/>
    </location>
</feature>
<dbReference type="RefSeq" id="WP_389220073.1">
    <property type="nucleotide sequence ID" value="NZ_JBIACJ010000006.1"/>
</dbReference>
<comment type="caution">
    <text evidence="2">The sequence shown here is derived from an EMBL/GenBank/DDBJ whole genome shotgun (WGS) entry which is preliminary data.</text>
</comment>
<dbReference type="NCBIfam" id="NF041644">
    <property type="entry name" value="CBO0543_fam"/>
    <property type="match status" value="1"/>
</dbReference>
<keyword evidence="1" id="KW-1133">Transmembrane helix</keyword>
<protein>
    <submittedName>
        <fullName evidence="2">CBO0543 family protein</fullName>
    </submittedName>
</protein>
<gene>
    <name evidence="2" type="ORF">ACFYKT_12880</name>
</gene>
<keyword evidence="3" id="KW-1185">Reference proteome</keyword>
<accession>A0ABW6K3D7</accession>
<feature type="transmembrane region" description="Helical" evidence="1">
    <location>
        <begin position="73"/>
        <end position="89"/>
    </location>
</feature>
<keyword evidence="1" id="KW-0812">Transmembrane</keyword>
<feature type="transmembrane region" description="Helical" evidence="1">
    <location>
        <begin position="101"/>
        <end position="118"/>
    </location>
</feature>
<evidence type="ECO:0000313" key="2">
    <source>
        <dbReference type="EMBL" id="MFE8697232.1"/>
    </source>
</evidence>
<reference evidence="2 3" key="1">
    <citation type="submission" date="2024-08" db="EMBL/GenBank/DDBJ databases">
        <title>Two novel Cytobacillus novel species.</title>
        <authorList>
            <person name="Liu G."/>
        </authorList>
    </citation>
    <scope>NUCLEOTIDE SEQUENCE [LARGE SCALE GENOMIC DNA]</scope>
    <source>
        <strain evidence="2 3">FJAT-53684</strain>
    </source>
</reference>
<dbReference type="InterPro" id="IPR048147">
    <property type="entry name" value="CBO0543-like"/>
</dbReference>
<evidence type="ECO:0000313" key="3">
    <source>
        <dbReference type="Proteomes" id="UP001601058"/>
    </source>
</evidence>
<dbReference type="Proteomes" id="UP001601058">
    <property type="component" value="Unassembled WGS sequence"/>
</dbReference>
<sequence length="167" mass="20473">MRYKVERRMEISIWIITSLLLILFVPKNRIREATVSFLFKQLVTWLFGLLVVEKGNITYPYRLFFKKTTKSSFTFEYFVYPSLCALFNLHFPEGKNSRTKLLYYFLHTSFITIIEAFIEKYTQLIKYKRWAWYWTFSTIWISYFISRVYHRWFFKVQHLANADQQGT</sequence>
<keyword evidence="1" id="KW-0472">Membrane</keyword>
<feature type="transmembrane region" description="Helical" evidence="1">
    <location>
        <begin position="33"/>
        <end position="52"/>
    </location>
</feature>
<dbReference type="EMBL" id="JBIACJ010000006">
    <property type="protein sequence ID" value="MFE8697232.1"/>
    <property type="molecule type" value="Genomic_DNA"/>
</dbReference>
<proteinExistence type="predicted"/>
<organism evidence="2 3">
    <name type="scientific">Cytobacillus mangrovibacter</name>
    <dbReference type="NCBI Taxonomy" id="3299024"/>
    <lineage>
        <taxon>Bacteria</taxon>
        <taxon>Bacillati</taxon>
        <taxon>Bacillota</taxon>
        <taxon>Bacilli</taxon>
        <taxon>Bacillales</taxon>
        <taxon>Bacillaceae</taxon>
        <taxon>Cytobacillus</taxon>
    </lineage>
</organism>
<name>A0ABW6K3D7_9BACI</name>